<sequence length="71" mass="8163">STYWSQSYHNSALSGYAWVQELIHGHPDRICTELGMSMPVFLNFVIELCATASLKDSRYVTLKEKAMIFLY</sequence>
<keyword evidence="3" id="KW-1185">Reference proteome</keyword>
<dbReference type="Proteomes" id="UP000054144">
    <property type="component" value="Unassembled WGS sequence"/>
</dbReference>
<protein>
    <recommendedName>
        <fullName evidence="1">DUF8040 domain-containing protein</fullName>
    </recommendedName>
</protein>
<accession>A0A0D7AAD5</accession>
<organism evidence="2 3">
    <name type="scientific">Fistulina hepatica ATCC 64428</name>
    <dbReference type="NCBI Taxonomy" id="1128425"/>
    <lineage>
        <taxon>Eukaryota</taxon>
        <taxon>Fungi</taxon>
        <taxon>Dikarya</taxon>
        <taxon>Basidiomycota</taxon>
        <taxon>Agaricomycotina</taxon>
        <taxon>Agaricomycetes</taxon>
        <taxon>Agaricomycetidae</taxon>
        <taxon>Agaricales</taxon>
        <taxon>Fistulinaceae</taxon>
        <taxon>Fistulina</taxon>
    </lineage>
</organism>
<dbReference type="Pfam" id="PF26138">
    <property type="entry name" value="DUF8040"/>
    <property type="match status" value="1"/>
</dbReference>
<feature type="non-terminal residue" evidence="2">
    <location>
        <position position="1"/>
    </location>
</feature>
<feature type="domain" description="DUF8040" evidence="1">
    <location>
        <begin position="10"/>
        <end position="71"/>
    </location>
</feature>
<reference evidence="2 3" key="1">
    <citation type="journal article" date="2015" name="Fungal Genet. Biol.">
        <title>Evolution of novel wood decay mechanisms in Agaricales revealed by the genome sequences of Fistulina hepatica and Cylindrobasidium torrendii.</title>
        <authorList>
            <person name="Floudas D."/>
            <person name="Held B.W."/>
            <person name="Riley R."/>
            <person name="Nagy L.G."/>
            <person name="Koehler G."/>
            <person name="Ransdell A.S."/>
            <person name="Younus H."/>
            <person name="Chow J."/>
            <person name="Chiniquy J."/>
            <person name="Lipzen A."/>
            <person name="Tritt A."/>
            <person name="Sun H."/>
            <person name="Haridas S."/>
            <person name="LaButti K."/>
            <person name="Ohm R.A."/>
            <person name="Kues U."/>
            <person name="Blanchette R.A."/>
            <person name="Grigoriev I.V."/>
            <person name="Minto R.E."/>
            <person name="Hibbett D.S."/>
        </authorList>
    </citation>
    <scope>NUCLEOTIDE SEQUENCE [LARGE SCALE GENOMIC DNA]</scope>
    <source>
        <strain evidence="2 3">ATCC 64428</strain>
    </source>
</reference>
<dbReference type="InterPro" id="IPR058353">
    <property type="entry name" value="DUF8040"/>
</dbReference>
<dbReference type="OrthoDB" id="2430314at2759"/>
<name>A0A0D7AAD5_9AGAR</name>
<feature type="non-terminal residue" evidence="2">
    <location>
        <position position="71"/>
    </location>
</feature>
<proteinExistence type="predicted"/>
<evidence type="ECO:0000259" key="1">
    <source>
        <dbReference type="Pfam" id="PF26138"/>
    </source>
</evidence>
<dbReference type="EMBL" id="KN881930">
    <property type="protein sequence ID" value="KIY47650.1"/>
    <property type="molecule type" value="Genomic_DNA"/>
</dbReference>
<evidence type="ECO:0000313" key="3">
    <source>
        <dbReference type="Proteomes" id="UP000054144"/>
    </source>
</evidence>
<dbReference type="AlphaFoldDB" id="A0A0D7AAD5"/>
<gene>
    <name evidence="2" type="ORF">FISHEDRAFT_8737</name>
</gene>
<evidence type="ECO:0000313" key="2">
    <source>
        <dbReference type="EMBL" id="KIY47650.1"/>
    </source>
</evidence>